<feature type="transmembrane region" description="Helical" evidence="1">
    <location>
        <begin position="290"/>
        <end position="306"/>
    </location>
</feature>
<evidence type="ECO:0000313" key="3">
    <source>
        <dbReference type="Proteomes" id="UP001205185"/>
    </source>
</evidence>
<keyword evidence="1" id="KW-0812">Transmembrane</keyword>
<evidence type="ECO:0000313" key="2">
    <source>
        <dbReference type="EMBL" id="MCP2271271.1"/>
    </source>
</evidence>
<feature type="transmembrane region" description="Helical" evidence="1">
    <location>
        <begin position="169"/>
        <end position="189"/>
    </location>
</feature>
<dbReference type="RefSeq" id="WP_253888226.1">
    <property type="nucleotide sequence ID" value="NZ_BAAAVB010000027.1"/>
</dbReference>
<feature type="transmembrane region" description="Helical" evidence="1">
    <location>
        <begin position="225"/>
        <end position="244"/>
    </location>
</feature>
<feature type="transmembrane region" description="Helical" evidence="1">
    <location>
        <begin position="264"/>
        <end position="283"/>
    </location>
</feature>
<feature type="transmembrane region" description="Helical" evidence="1">
    <location>
        <begin position="12"/>
        <end position="33"/>
    </location>
</feature>
<dbReference type="Proteomes" id="UP001205185">
    <property type="component" value="Unassembled WGS sequence"/>
</dbReference>
<comment type="caution">
    <text evidence="2">The sequence shown here is derived from an EMBL/GenBank/DDBJ whole genome shotgun (WGS) entry which is preliminary data.</text>
</comment>
<sequence length="361" mass="37753">MDTQTPSAATGTRGLTAAVVLFVGALLTFTGLTWDVQWHEDVGPDTFFTLPHLFLYAGSAVSGLASLTAVLMTTAARRAGQVPDPTVGGVPVGVFGRVFTAPLGYLVSGSGAAAFLLYGLWDQWWHGIYGFDAVIDSPPHVGLLLSVAMTLVGTVIVFAASRDRLWGRLGVFAAFGLLAGFTTITAVAFQDLSDTVDSMHVAMAWFVSLILFSGAGFIRKGGIAVAVALGVIQAISWWFSPWATRRYADAVDLPVRDYISGVPTMPALMPMALILIALLTYPLLATTARWAPPVAGGLAGVALVVLQDFQDALVYGIPAPAVDDLLPTALVAAVLGLLAGHLGTRFGRMLRLAAGARPEGA</sequence>
<feature type="transmembrane region" description="Helical" evidence="1">
    <location>
        <begin position="53"/>
        <end position="72"/>
    </location>
</feature>
<proteinExistence type="predicted"/>
<evidence type="ECO:0000256" key="1">
    <source>
        <dbReference type="SAM" id="Phobius"/>
    </source>
</evidence>
<feature type="transmembrane region" description="Helical" evidence="1">
    <location>
        <begin position="326"/>
        <end position="344"/>
    </location>
</feature>
<keyword evidence="3" id="KW-1185">Reference proteome</keyword>
<feature type="transmembrane region" description="Helical" evidence="1">
    <location>
        <begin position="201"/>
        <end position="218"/>
    </location>
</feature>
<gene>
    <name evidence="2" type="ORF">LV75_003785</name>
</gene>
<dbReference type="EMBL" id="JAMTCO010000009">
    <property type="protein sequence ID" value="MCP2271271.1"/>
    <property type="molecule type" value="Genomic_DNA"/>
</dbReference>
<keyword evidence="1" id="KW-1133">Transmembrane helix</keyword>
<keyword evidence="1" id="KW-0472">Membrane</keyword>
<organism evidence="2 3">
    <name type="scientific">Actinokineospora diospyrosa</name>
    <dbReference type="NCBI Taxonomy" id="103728"/>
    <lineage>
        <taxon>Bacteria</taxon>
        <taxon>Bacillati</taxon>
        <taxon>Actinomycetota</taxon>
        <taxon>Actinomycetes</taxon>
        <taxon>Pseudonocardiales</taxon>
        <taxon>Pseudonocardiaceae</taxon>
        <taxon>Actinokineospora</taxon>
    </lineage>
</organism>
<feature type="transmembrane region" description="Helical" evidence="1">
    <location>
        <begin position="141"/>
        <end position="160"/>
    </location>
</feature>
<reference evidence="2 3" key="1">
    <citation type="submission" date="2022-06" db="EMBL/GenBank/DDBJ databases">
        <title>Genomic Encyclopedia of Archaeal and Bacterial Type Strains, Phase II (KMG-II): from individual species to whole genera.</title>
        <authorList>
            <person name="Goeker M."/>
        </authorList>
    </citation>
    <scope>NUCLEOTIDE SEQUENCE [LARGE SCALE GENOMIC DNA]</scope>
    <source>
        <strain evidence="2 3">DSM 44255</strain>
    </source>
</reference>
<protein>
    <submittedName>
        <fullName evidence="2">Uncharacterized protein</fullName>
    </submittedName>
</protein>
<accession>A0ABT1IF48</accession>
<name>A0ABT1IF48_9PSEU</name>
<feature type="transmembrane region" description="Helical" evidence="1">
    <location>
        <begin position="103"/>
        <end position="121"/>
    </location>
</feature>